<keyword evidence="2" id="KW-1185">Reference proteome</keyword>
<proteinExistence type="predicted"/>
<evidence type="ECO:0000313" key="1">
    <source>
        <dbReference type="EMBL" id="EET78713.1"/>
    </source>
</evidence>
<accession>C6RIH0</accession>
<name>C6RIH0_9BACT</name>
<dbReference type="Proteomes" id="UP000003107">
    <property type="component" value="Unassembled WGS sequence"/>
</dbReference>
<evidence type="ECO:0000313" key="2">
    <source>
        <dbReference type="Proteomes" id="UP000003107"/>
    </source>
</evidence>
<reference evidence="1 2" key="1">
    <citation type="submission" date="2009-07" db="EMBL/GenBank/DDBJ databases">
        <authorList>
            <person name="Madupu R."/>
            <person name="Sebastian Y."/>
            <person name="Durkin A.S."/>
            <person name="Torralba M."/>
            <person name="Methe B."/>
            <person name="Sutton G.G."/>
            <person name="Strausberg R.L."/>
            <person name="Nelson K.E."/>
        </authorList>
    </citation>
    <scope>NUCLEOTIDE SEQUENCE [LARGE SCALE GENOMIC DNA]</scope>
    <source>
        <strain evidence="1 2">RM3277</strain>
    </source>
</reference>
<gene>
    <name evidence="1" type="ORF">CAMSH0001_1316</name>
</gene>
<comment type="caution">
    <text evidence="1">The sequence shown here is derived from an EMBL/GenBank/DDBJ whole genome shotgun (WGS) entry which is preliminary data.</text>
</comment>
<dbReference type="EMBL" id="ACVQ01000032">
    <property type="protein sequence ID" value="EET78713.1"/>
    <property type="molecule type" value="Genomic_DNA"/>
</dbReference>
<sequence>MCGKFDSVNLMGKFAVLALNFSGKLHVKNLSQKPNHEPGRQASPW</sequence>
<dbReference type="AlphaFoldDB" id="C6RIH0"/>
<protein>
    <submittedName>
        <fullName evidence="1">Uncharacterized protein</fullName>
    </submittedName>
</protein>
<organism evidence="1 2">
    <name type="scientific">Campylobacter showae RM3277</name>
    <dbReference type="NCBI Taxonomy" id="553219"/>
    <lineage>
        <taxon>Bacteria</taxon>
        <taxon>Pseudomonadati</taxon>
        <taxon>Campylobacterota</taxon>
        <taxon>Epsilonproteobacteria</taxon>
        <taxon>Campylobacterales</taxon>
        <taxon>Campylobacteraceae</taxon>
        <taxon>Campylobacter</taxon>
    </lineage>
</organism>
<dbReference type="STRING" id="553219.CAMSH0001_1316"/>